<dbReference type="AlphaFoldDB" id="A0A8D8SDG9"/>
<reference evidence="1" key="1">
    <citation type="submission" date="2021-05" db="EMBL/GenBank/DDBJ databases">
        <authorList>
            <person name="Alioto T."/>
            <person name="Alioto T."/>
            <person name="Gomez Garrido J."/>
        </authorList>
    </citation>
    <scope>NUCLEOTIDE SEQUENCE</scope>
</reference>
<dbReference type="EMBL" id="HBUF01342447">
    <property type="protein sequence ID" value="CAG6705479.1"/>
    <property type="molecule type" value="Transcribed_RNA"/>
</dbReference>
<dbReference type="EMBL" id="HBUF01210086">
    <property type="protein sequence ID" value="CAG6665281.1"/>
    <property type="molecule type" value="Transcribed_RNA"/>
</dbReference>
<dbReference type="EMBL" id="HBUF01210085">
    <property type="protein sequence ID" value="CAG6665279.1"/>
    <property type="molecule type" value="Transcribed_RNA"/>
</dbReference>
<accession>A0A8D8SDG9</accession>
<protein>
    <submittedName>
        <fullName evidence="1">Uncharacterized protein</fullName>
    </submittedName>
</protein>
<dbReference type="EMBL" id="HBUF01544641">
    <property type="protein sequence ID" value="CAG6756403.1"/>
    <property type="molecule type" value="Transcribed_RNA"/>
</dbReference>
<dbReference type="EMBL" id="HBUF01054537">
    <property type="protein sequence ID" value="CAG6623296.1"/>
    <property type="molecule type" value="Transcribed_RNA"/>
</dbReference>
<name>A0A8D8SDG9_9HEMI</name>
<dbReference type="EMBL" id="HBUF01054535">
    <property type="protein sequence ID" value="CAG6623290.1"/>
    <property type="molecule type" value="Transcribed_RNA"/>
</dbReference>
<evidence type="ECO:0000313" key="1">
    <source>
        <dbReference type="EMBL" id="CAG6665279.1"/>
    </source>
</evidence>
<dbReference type="EMBL" id="HBUF01342450">
    <property type="protein sequence ID" value="CAG6705485.1"/>
    <property type="molecule type" value="Transcribed_RNA"/>
</dbReference>
<proteinExistence type="predicted"/>
<dbReference type="EMBL" id="HBUF01544640">
    <property type="protein sequence ID" value="CAG6756400.1"/>
    <property type="molecule type" value="Transcribed_RNA"/>
</dbReference>
<sequence length="144" mass="15940">MPTLSRRRVSPLNRWRRVEPAGQTLYSKPGTMRGSTNVPITGISYGSSPVMVYVVGASPISAPDTVTVRYLLSTPGRSVYPRLVPNDTFVTRSTVADRHPRARDTMDTPLIGTRACPTLLSWKYSTLQKVRTRIVFSTSPSSRT</sequence>
<organism evidence="1">
    <name type="scientific">Cacopsylla melanoneura</name>
    <dbReference type="NCBI Taxonomy" id="428564"/>
    <lineage>
        <taxon>Eukaryota</taxon>
        <taxon>Metazoa</taxon>
        <taxon>Ecdysozoa</taxon>
        <taxon>Arthropoda</taxon>
        <taxon>Hexapoda</taxon>
        <taxon>Insecta</taxon>
        <taxon>Pterygota</taxon>
        <taxon>Neoptera</taxon>
        <taxon>Paraneoptera</taxon>
        <taxon>Hemiptera</taxon>
        <taxon>Sternorrhyncha</taxon>
        <taxon>Psylloidea</taxon>
        <taxon>Psyllidae</taxon>
        <taxon>Psyllinae</taxon>
        <taxon>Cacopsylla</taxon>
    </lineage>
</organism>
<dbReference type="EMBL" id="HBUF01342448">
    <property type="protein sequence ID" value="CAG6705481.1"/>
    <property type="molecule type" value="Transcribed_RNA"/>
</dbReference>
<dbReference type="EMBL" id="HBUF01210087">
    <property type="protein sequence ID" value="CAG6665283.1"/>
    <property type="molecule type" value="Transcribed_RNA"/>
</dbReference>
<dbReference type="EMBL" id="HBUF01342449">
    <property type="protein sequence ID" value="CAG6705483.1"/>
    <property type="molecule type" value="Transcribed_RNA"/>
</dbReference>
<dbReference type="EMBL" id="HBUF01054538">
    <property type="protein sequence ID" value="CAG6623299.1"/>
    <property type="molecule type" value="Transcribed_RNA"/>
</dbReference>
<dbReference type="EMBL" id="HBUF01054536">
    <property type="protein sequence ID" value="CAG6623293.1"/>
    <property type="molecule type" value="Transcribed_RNA"/>
</dbReference>